<dbReference type="Proteomes" id="UP000255355">
    <property type="component" value="Unassembled WGS sequence"/>
</dbReference>
<keyword evidence="2" id="KW-1185">Reference proteome</keyword>
<protein>
    <submittedName>
        <fullName evidence="1">Branched-subunit amino acid aminotransferase/4-amino-4-deoxychorismate lyase</fullName>
    </submittedName>
</protein>
<comment type="caution">
    <text evidence="1">The sequence shown here is derived from an EMBL/GenBank/DDBJ whole genome shotgun (WGS) entry which is preliminary data.</text>
</comment>
<dbReference type="InterPro" id="IPR043131">
    <property type="entry name" value="BCAT-like_N"/>
</dbReference>
<dbReference type="Gene3D" id="3.20.10.10">
    <property type="entry name" value="D-amino Acid Aminotransferase, subunit A, domain 2"/>
    <property type="match status" value="1"/>
</dbReference>
<dbReference type="InterPro" id="IPR001544">
    <property type="entry name" value="Aminotrans_IV"/>
</dbReference>
<dbReference type="Gene3D" id="3.30.470.10">
    <property type="match status" value="1"/>
</dbReference>
<dbReference type="Pfam" id="PF01063">
    <property type="entry name" value="Aminotran_4"/>
    <property type="match status" value="1"/>
</dbReference>
<evidence type="ECO:0000313" key="1">
    <source>
        <dbReference type="EMBL" id="RDI43559.1"/>
    </source>
</evidence>
<dbReference type="NCBIfam" id="NF006734">
    <property type="entry name" value="PRK09266.1"/>
    <property type="match status" value="1"/>
</dbReference>
<name>A0A370GJX3_9NOCA</name>
<dbReference type="OrthoDB" id="8912228at2"/>
<dbReference type="GO" id="GO:0016829">
    <property type="term" value="F:lyase activity"/>
    <property type="evidence" value="ECO:0007669"/>
    <property type="project" value="UniProtKB-KW"/>
</dbReference>
<dbReference type="SUPFAM" id="SSF56752">
    <property type="entry name" value="D-aminoacid aminotransferase-like PLP-dependent enzymes"/>
    <property type="match status" value="1"/>
</dbReference>
<dbReference type="GO" id="GO:0008483">
    <property type="term" value="F:transaminase activity"/>
    <property type="evidence" value="ECO:0007669"/>
    <property type="project" value="UniProtKB-KW"/>
</dbReference>
<dbReference type="STRING" id="1210089.GCA_001613165_06051"/>
<dbReference type="AlphaFoldDB" id="A0A370GJX3"/>
<dbReference type="RefSeq" id="WP_068027287.1">
    <property type="nucleotide sequence ID" value="NZ_QQAZ01000020.1"/>
</dbReference>
<dbReference type="InterPro" id="IPR036038">
    <property type="entry name" value="Aminotransferase-like"/>
</dbReference>
<keyword evidence="1" id="KW-0456">Lyase</keyword>
<sequence length="260" mass="28398">MELNGAPVTPDDLAPLGLVGYGHFTSMRVEDGATRGFSLHLDRLVRDCREVFATDLDPDRVRDHIRHAVRDVTGPVTVRVTVYDPDIQLGRPGADAAPRILVTMRAAPPAPQGPVALQAMAYARDLPRVKHVGLFGALYHRANAQRSGFDDAVFTDPGGVISEITTSNIGFITTEGQLVWPRAYMLVGTTMRLLARARDENVVTETVTLDRLGEFVGAVATNAAVGVRAVSRIDDTHWATDHDLIEVLRKDYESIPPEQI</sequence>
<evidence type="ECO:0000313" key="2">
    <source>
        <dbReference type="Proteomes" id="UP000255355"/>
    </source>
</evidence>
<proteinExistence type="predicted"/>
<organism evidence="1 2">
    <name type="scientific">Nocardia mexicana</name>
    <dbReference type="NCBI Taxonomy" id="279262"/>
    <lineage>
        <taxon>Bacteria</taxon>
        <taxon>Bacillati</taxon>
        <taxon>Actinomycetota</taxon>
        <taxon>Actinomycetes</taxon>
        <taxon>Mycobacteriales</taxon>
        <taxon>Nocardiaceae</taxon>
        <taxon>Nocardia</taxon>
    </lineage>
</organism>
<keyword evidence="1" id="KW-0808">Transferase</keyword>
<dbReference type="EMBL" id="QQAZ01000020">
    <property type="protein sequence ID" value="RDI43559.1"/>
    <property type="molecule type" value="Genomic_DNA"/>
</dbReference>
<gene>
    <name evidence="1" type="ORF">DFR68_12026</name>
</gene>
<keyword evidence="1" id="KW-0032">Aminotransferase</keyword>
<accession>A0A370GJX3</accession>
<reference evidence="1 2" key="1">
    <citation type="submission" date="2018-07" db="EMBL/GenBank/DDBJ databases">
        <title>Genomic Encyclopedia of Type Strains, Phase IV (KMG-IV): sequencing the most valuable type-strain genomes for metagenomic binning, comparative biology and taxonomic classification.</title>
        <authorList>
            <person name="Goeker M."/>
        </authorList>
    </citation>
    <scope>NUCLEOTIDE SEQUENCE [LARGE SCALE GENOMIC DNA]</scope>
    <source>
        <strain evidence="1 2">DSM 44952</strain>
    </source>
</reference>
<dbReference type="InterPro" id="IPR043132">
    <property type="entry name" value="BCAT-like_C"/>
</dbReference>